<accession>A0ABU0J0S0</accession>
<proteinExistence type="inferred from homology"/>
<gene>
    <name evidence="6" type="ORF">QO011_000856</name>
</gene>
<dbReference type="CDD" id="cd13695">
    <property type="entry name" value="PBP2_Mlr3796_like"/>
    <property type="match status" value="1"/>
</dbReference>
<keyword evidence="3 4" id="KW-0732">Signal</keyword>
<feature type="signal peptide" evidence="4">
    <location>
        <begin position="1"/>
        <end position="27"/>
    </location>
</feature>
<evidence type="ECO:0000313" key="6">
    <source>
        <dbReference type="EMBL" id="MDQ0467861.1"/>
    </source>
</evidence>
<dbReference type="Gene3D" id="3.40.190.10">
    <property type="entry name" value="Periplasmic binding protein-like II"/>
    <property type="match status" value="2"/>
</dbReference>
<dbReference type="SMART" id="SM00062">
    <property type="entry name" value="PBPb"/>
    <property type="match status" value="1"/>
</dbReference>
<dbReference type="PANTHER" id="PTHR30085">
    <property type="entry name" value="AMINO ACID ABC TRANSPORTER PERMEASE"/>
    <property type="match status" value="1"/>
</dbReference>
<reference evidence="6 7" key="1">
    <citation type="submission" date="2023-07" db="EMBL/GenBank/DDBJ databases">
        <title>Genomic Encyclopedia of Type Strains, Phase IV (KMG-IV): sequencing the most valuable type-strain genomes for metagenomic binning, comparative biology and taxonomic classification.</title>
        <authorList>
            <person name="Goeker M."/>
        </authorList>
    </citation>
    <scope>NUCLEOTIDE SEQUENCE [LARGE SCALE GENOMIC DNA]</scope>
    <source>
        <strain evidence="6 7">DSM 19619</strain>
    </source>
</reference>
<keyword evidence="7" id="KW-1185">Reference proteome</keyword>
<feature type="chain" id="PRO_5045252212" evidence="4">
    <location>
        <begin position="28"/>
        <end position="282"/>
    </location>
</feature>
<dbReference type="SUPFAM" id="SSF53850">
    <property type="entry name" value="Periplasmic binding protein-like II"/>
    <property type="match status" value="1"/>
</dbReference>
<dbReference type="EMBL" id="JAUSVX010000001">
    <property type="protein sequence ID" value="MDQ0467861.1"/>
    <property type="molecule type" value="Genomic_DNA"/>
</dbReference>
<evidence type="ECO:0000256" key="3">
    <source>
        <dbReference type="ARBA" id="ARBA00022729"/>
    </source>
</evidence>
<dbReference type="PANTHER" id="PTHR30085:SF6">
    <property type="entry name" value="ABC TRANSPORTER GLUTAMINE-BINDING PROTEIN GLNH"/>
    <property type="match status" value="1"/>
</dbReference>
<dbReference type="InterPro" id="IPR001638">
    <property type="entry name" value="Solute-binding_3/MltF_N"/>
</dbReference>
<comment type="similarity">
    <text evidence="1">Belongs to the bacterial solute-binding protein 3 family.</text>
</comment>
<evidence type="ECO:0000259" key="5">
    <source>
        <dbReference type="SMART" id="SM00062"/>
    </source>
</evidence>
<organism evidence="6 7">
    <name type="scientific">Labrys wisconsinensis</name>
    <dbReference type="NCBI Taxonomy" id="425677"/>
    <lineage>
        <taxon>Bacteria</taxon>
        <taxon>Pseudomonadati</taxon>
        <taxon>Pseudomonadota</taxon>
        <taxon>Alphaproteobacteria</taxon>
        <taxon>Hyphomicrobiales</taxon>
        <taxon>Xanthobacteraceae</taxon>
        <taxon>Labrys</taxon>
    </lineage>
</organism>
<comment type="caution">
    <text evidence="6">The sequence shown here is derived from an EMBL/GenBank/DDBJ whole genome shotgun (WGS) entry which is preliminary data.</text>
</comment>
<evidence type="ECO:0000256" key="2">
    <source>
        <dbReference type="ARBA" id="ARBA00022448"/>
    </source>
</evidence>
<dbReference type="RefSeq" id="WP_370881898.1">
    <property type="nucleotide sequence ID" value="NZ_JAUSVX010000001.1"/>
</dbReference>
<evidence type="ECO:0000256" key="1">
    <source>
        <dbReference type="ARBA" id="ARBA00010333"/>
    </source>
</evidence>
<dbReference type="Proteomes" id="UP001242480">
    <property type="component" value="Unassembled WGS sequence"/>
</dbReference>
<name>A0ABU0J0S0_9HYPH</name>
<keyword evidence="2" id="KW-0813">Transport</keyword>
<evidence type="ECO:0000256" key="4">
    <source>
        <dbReference type="SAM" id="SignalP"/>
    </source>
</evidence>
<dbReference type="Pfam" id="PF00497">
    <property type="entry name" value="SBP_bac_3"/>
    <property type="match status" value="1"/>
</dbReference>
<dbReference type="InterPro" id="IPR051455">
    <property type="entry name" value="Bact_solute-bind_prot3"/>
</dbReference>
<feature type="domain" description="Solute-binding protein family 3/N-terminal" evidence="5">
    <location>
        <begin position="40"/>
        <end position="269"/>
    </location>
</feature>
<protein>
    <submittedName>
        <fullName evidence="6">Polar amino acid transport system substrate-binding protein</fullName>
    </submittedName>
</protein>
<evidence type="ECO:0000313" key="7">
    <source>
        <dbReference type="Proteomes" id="UP001242480"/>
    </source>
</evidence>
<sequence length="282" mass="30575">MTITRGMAAVAFAAMAFAGMAAGPAQAQQSKLDEVLARGHLIVGTGSTNAPWHFKDEKGELVGFDIDMARLIAKGLFDDPTKVEFVQQSSDARLPNITTGKVDITCQFMTVTAGRAQQVAFSIPYYREGVALLLKADSSYADYAALKKAGSAVKVAVLQNVYAESMVHAALPDAKVDQYESPDLMYQALNAGQADAAATDQSSAKWLILQTPGQYRDAGYGWNPQTYACAMPRGDQQWVNFVNTVFHEAMTGVEFDSYKASFKKWFGVDLPPPAIGFPVEYK</sequence>